<accession>A0A1E7WGD6</accession>
<reference evidence="3" key="1">
    <citation type="journal article" date="2016" name="Front. Microbiol.">
        <title>Molecular Keys to the Janthinobacterium and Duganella spp. Interaction with the Plant Pathogen Fusarium graminearum.</title>
        <authorList>
            <person name="Haack F.S."/>
            <person name="Poehlein A."/>
            <person name="Kroger C."/>
            <person name="Voigt C.A."/>
            <person name="Piepenbring M."/>
            <person name="Bode H.B."/>
            <person name="Daniel R."/>
            <person name="Schafer W."/>
            <person name="Streit W.R."/>
        </authorList>
    </citation>
    <scope>NUCLEOTIDE SEQUENCE [LARGE SCALE GENOMIC DNA]</scope>
    <source>
        <strain evidence="3">T54</strain>
    </source>
</reference>
<evidence type="ECO:0000313" key="3">
    <source>
        <dbReference type="Proteomes" id="UP000175989"/>
    </source>
</evidence>
<dbReference type="SMART" id="SM00530">
    <property type="entry name" value="HTH_XRE"/>
    <property type="match status" value="1"/>
</dbReference>
<dbReference type="SUPFAM" id="SSF47413">
    <property type="entry name" value="lambda repressor-like DNA-binding domains"/>
    <property type="match status" value="1"/>
</dbReference>
<gene>
    <name evidence="2" type="ORF">DUPY_35380</name>
</gene>
<dbReference type="InterPro" id="IPR001387">
    <property type="entry name" value="Cro/C1-type_HTH"/>
</dbReference>
<protein>
    <submittedName>
        <fullName evidence="2">Antitoxin HipB</fullName>
    </submittedName>
</protein>
<organism evidence="2 3">
    <name type="scientific">Duganella phyllosphaerae</name>
    <dbReference type="NCBI Taxonomy" id="762836"/>
    <lineage>
        <taxon>Bacteria</taxon>
        <taxon>Pseudomonadati</taxon>
        <taxon>Pseudomonadota</taxon>
        <taxon>Betaproteobacteria</taxon>
        <taxon>Burkholderiales</taxon>
        <taxon>Oxalobacteraceae</taxon>
        <taxon>Telluria group</taxon>
        <taxon>Duganella</taxon>
    </lineage>
</organism>
<dbReference type="EMBL" id="LROM01000097">
    <property type="protein sequence ID" value="OEZ97497.1"/>
    <property type="molecule type" value="Genomic_DNA"/>
</dbReference>
<keyword evidence="3" id="KW-1185">Reference proteome</keyword>
<name>A0A1E7WGD6_9BURK</name>
<dbReference type="Proteomes" id="UP000175989">
    <property type="component" value="Unassembled WGS sequence"/>
</dbReference>
<evidence type="ECO:0000259" key="1">
    <source>
        <dbReference type="PROSITE" id="PS50943"/>
    </source>
</evidence>
<proteinExistence type="predicted"/>
<dbReference type="GO" id="GO:0003677">
    <property type="term" value="F:DNA binding"/>
    <property type="evidence" value="ECO:0007669"/>
    <property type="project" value="InterPro"/>
</dbReference>
<dbReference type="OrthoDB" id="5957901at2"/>
<sequence>MSTEFPIRTADQLPGVLQAFRKESGLSQTEVASRMGLTQQKLSYLELNASSASAERVLALLSVLGVELVLRRPGNAAPSDAGSNTLPW</sequence>
<dbReference type="CDD" id="cd00093">
    <property type="entry name" value="HTH_XRE"/>
    <property type="match status" value="1"/>
</dbReference>
<dbReference type="AlphaFoldDB" id="A0A1E7WGD6"/>
<dbReference type="Gene3D" id="1.10.260.40">
    <property type="entry name" value="lambda repressor-like DNA-binding domains"/>
    <property type="match status" value="1"/>
</dbReference>
<dbReference type="InterPro" id="IPR010982">
    <property type="entry name" value="Lambda_DNA-bd_dom_sf"/>
</dbReference>
<dbReference type="RefSeq" id="WP_070249714.1">
    <property type="nucleotide sequence ID" value="NZ_LROM01000097.1"/>
</dbReference>
<dbReference type="Pfam" id="PF01381">
    <property type="entry name" value="HTH_3"/>
    <property type="match status" value="1"/>
</dbReference>
<comment type="caution">
    <text evidence="2">The sequence shown here is derived from an EMBL/GenBank/DDBJ whole genome shotgun (WGS) entry which is preliminary data.</text>
</comment>
<evidence type="ECO:0000313" key="2">
    <source>
        <dbReference type="EMBL" id="OEZ97497.1"/>
    </source>
</evidence>
<dbReference type="PROSITE" id="PS50943">
    <property type="entry name" value="HTH_CROC1"/>
    <property type="match status" value="1"/>
</dbReference>
<feature type="domain" description="HTH cro/C1-type" evidence="1">
    <location>
        <begin position="17"/>
        <end position="71"/>
    </location>
</feature>